<evidence type="ECO:0000259" key="7">
    <source>
        <dbReference type="PROSITE" id="PS50110"/>
    </source>
</evidence>
<evidence type="ECO:0000256" key="3">
    <source>
        <dbReference type="ARBA" id="ARBA00023015"/>
    </source>
</evidence>
<dbReference type="AlphaFoldDB" id="A0A081BPQ9"/>
<feature type="domain" description="Response regulatory" evidence="7">
    <location>
        <begin position="2"/>
        <end position="118"/>
    </location>
</feature>
<evidence type="ECO:0000256" key="6">
    <source>
        <dbReference type="PROSITE-ProRule" id="PRU00169"/>
    </source>
</evidence>
<dbReference type="InterPro" id="IPR011006">
    <property type="entry name" value="CheY-like_superfamily"/>
</dbReference>
<dbReference type="GO" id="GO:0032993">
    <property type="term" value="C:protein-DNA complex"/>
    <property type="evidence" value="ECO:0007669"/>
    <property type="project" value="TreeGrafter"/>
</dbReference>
<name>A0A081BPQ9_9BACT</name>
<dbReference type="InterPro" id="IPR001789">
    <property type="entry name" value="Sig_transdc_resp-reg_receiver"/>
</dbReference>
<dbReference type="Pfam" id="PF00072">
    <property type="entry name" value="Response_reg"/>
    <property type="match status" value="1"/>
</dbReference>
<dbReference type="GO" id="GO:0006355">
    <property type="term" value="P:regulation of DNA-templated transcription"/>
    <property type="evidence" value="ECO:0007669"/>
    <property type="project" value="TreeGrafter"/>
</dbReference>
<keyword evidence="5" id="KW-0804">Transcription</keyword>
<dbReference type="GO" id="GO:0000976">
    <property type="term" value="F:transcription cis-regulatory region binding"/>
    <property type="evidence" value="ECO:0007669"/>
    <property type="project" value="TreeGrafter"/>
</dbReference>
<keyword evidence="3" id="KW-0805">Transcription regulation</keyword>
<evidence type="ECO:0000256" key="4">
    <source>
        <dbReference type="ARBA" id="ARBA00023125"/>
    </source>
</evidence>
<keyword evidence="2" id="KW-0902">Two-component regulatory system</keyword>
<dbReference type="Pfam" id="PF13581">
    <property type="entry name" value="HATPase_c_2"/>
    <property type="match status" value="1"/>
</dbReference>
<dbReference type="InterPro" id="IPR003594">
    <property type="entry name" value="HATPase_dom"/>
</dbReference>
<reference evidence="8" key="1">
    <citation type="journal article" date="2015" name="PeerJ">
        <title>First genomic representation of candidate bacterial phylum KSB3 points to enhanced environmental sensing as a trigger of wastewater bulking.</title>
        <authorList>
            <person name="Sekiguchi Y."/>
            <person name="Ohashi A."/>
            <person name="Parks D.H."/>
            <person name="Yamauchi T."/>
            <person name="Tyson G.W."/>
            <person name="Hugenholtz P."/>
        </authorList>
    </citation>
    <scope>NUCLEOTIDE SEQUENCE [LARGE SCALE GENOMIC DNA]</scope>
</reference>
<dbReference type="Gene3D" id="3.40.50.2300">
    <property type="match status" value="1"/>
</dbReference>
<evidence type="ECO:0000313" key="9">
    <source>
        <dbReference type="Proteomes" id="UP000030700"/>
    </source>
</evidence>
<dbReference type="HOGENOM" id="CLU_073056_0_0_0"/>
<dbReference type="InterPro" id="IPR036890">
    <property type="entry name" value="HATPase_C_sf"/>
</dbReference>
<protein>
    <submittedName>
        <fullName evidence="8">Response regulator receiver</fullName>
    </submittedName>
</protein>
<accession>A0A081BPQ9</accession>
<organism evidence="8">
    <name type="scientific">Candidatus Moduliflexus flocculans</name>
    <dbReference type="NCBI Taxonomy" id="1499966"/>
    <lineage>
        <taxon>Bacteria</taxon>
        <taxon>Candidatus Moduliflexota</taxon>
        <taxon>Candidatus Moduliflexia</taxon>
        <taxon>Candidatus Moduliflexales</taxon>
        <taxon>Candidatus Moduliflexaceae</taxon>
    </lineage>
</organism>
<dbReference type="CDD" id="cd17536">
    <property type="entry name" value="REC_YesN-like"/>
    <property type="match status" value="1"/>
</dbReference>
<dbReference type="CDD" id="cd16936">
    <property type="entry name" value="HATPase_RsbW-like"/>
    <property type="match status" value="1"/>
</dbReference>
<dbReference type="EMBL" id="DF820458">
    <property type="protein sequence ID" value="GAK52375.1"/>
    <property type="molecule type" value="Genomic_DNA"/>
</dbReference>
<dbReference type="Gene3D" id="3.30.565.10">
    <property type="entry name" value="Histidine kinase-like ATPase, C-terminal domain"/>
    <property type="match status" value="1"/>
</dbReference>
<keyword evidence="1 6" id="KW-0597">Phosphoprotein</keyword>
<dbReference type="SUPFAM" id="SSF52172">
    <property type="entry name" value="CheY-like"/>
    <property type="match status" value="1"/>
</dbReference>
<keyword evidence="9" id="KW-1185">Reference proteome</keyword>
<evidence type="ECO:0000256" key="5">
    <source>
        <dbReference type="ARBA" id="ARBA00023163"/>
    </source>
</evidence>
<dbReference type="GO" id="GO:0000156">
    <property type="term" value="F:phosphorelay response regulator activity"/>
    <property type="evidence" value="ECO:0007669"/>
    <property type="project" value="TreeGrafter"/>
</dbReference>
<evidence type="ECO:0000256" key="1">
    <source>
        <dbReference type="ARBA" id="ARBA00022553"/>
    </source>
</evidence>
<dbReference type="PANTHER" id="PTHR48111:SF1">
    <property type="entry name" value="TWO-COMPONENT RESPONSE REGULATOR ORR33"/>
    <property type="match status" value="1"/>
</dbReference>
<dbReference type="PROSITE" id="PS50110">
    <property type="entry name" value="RESPONSE_REGULATORY"/>
    <property type="match status" value="1"/>
</dbReference>
<evidence type="ECO:0000256" key="2">
    <source>
        <dbReference type="ARBA" id="ARBA00023012"/>
    </source>
</evidence>
<gene>
    <name evidence="8" type="ORF">U14_03626</name>
</gene>
<dbReference type="InterPro" id="IPR039420">
    <property type="entry name" value="WalR-like"/>
</dbReference>
<sequence>MNILLIDDDVNLLKLLRRPLARVGHSITEATDGKQGWDLFAEHPSKFDVLITDIKMPVLSGIELLRRLRDREYDVPVIIITGYEDIRSSIEILRFGAFDLLLKPFNAPELLEILGKLESLQDAQKKRLQELPFFKEQIQISIHSQPDIIPSVVAFLQDRLKLYCKLYKLNVRNIGLCLHEALVNAIVHGNLEIPSTLKNEASEQFEHLLAERAALPEYVSRQVSIRGEVTAEQLWIEIEDQGSGFNPAHLDLADPTKMIPSGRGLLIITAFMDHVSWNHSGNRITMIKYFSSEDTKLTTI</sequence>
<evidence type="ECO:0000313" key="8">
    <source>
        <dbReference type="EMBL" id="GAK52375.1"/>
    </source>
</evidence>
<dbReference type="Proteomes" id="UP000030700">
    <property type="component" value="Unassembled WGS sequence"/>
</dbReference>
<dbReference type="STRING" id="1499966.U14_03626"/>
<dbReference type="GO" id="GO:0005829">
    <property type="term" value="C:cytosol"/>
    <property type="evidence" value="ECO:0007669"/>
    <property type="project" value="TreeGrafter"/>
</dbReference>
<dbReference type="SUPFAM" id="SSF55874">
    <property type="entry name" value="ATPase domain of HSP90 chaperone/DNA topoisomerase II/histidine kinase"/>
    <property type="match status" value="1"/>
</dbReference>
<dbReference type="PANTHER" id="PTHR48111">
    <property type="entry name" value="REGULATOR OF RPOS"/>
    <property type="match status" value="1"/>
</dbReference>
<proteinExistence type="predicted"/>
<keyword evidence="4" id="KW-0238">DNA-binding</keyword>
<dbReference type="SMART" id="SM00448">
    <property type="entry name" value="REC"/>
    <property type="match status" value="1"/>
</dbReference>
<feature type="modified residue" description="4-aspartylphosphate" evidence="6">
    <location>
        <position position="53"/>
    </location>
</feature>